<organism evidence="2">
    <name type="scientific">Hemiselmis andersenii</name>
    <name type="common">Cryptophyte alga</name>
    <dbReference type="NCBI Taxonomy" id="464988"/>
    <lineage>
        <taxon>Eukaryota</taxon>
        <taxon>Cryptophyceae</taxon>
        <taxon>Cryptomonadales</taxon>
        <taxon>Hemiselmidaceae</taxon>
        <taxon>Hemiselmis</taxon>
    </lineage>
</organism>
<evidence type="ECO:0000256" key="1">
    <source>
        <dbReference type="SAM" id="MobiDB-lite"/>
    </source>
</evidence>
<dbReference type="EMBL" id="HBFK01010882">
    <property type="protein sequence ID" value="CAD8739996.1"/>
    <property type="molecule type" value="Transcribed_RNA"/>
</dbReference>
<feature type="compositionally biased region" description="Low complexity" evidence="1">
    <location>
        <begin position="35"/>
        <end position="49"/>
    </location>
</feature>
<dbReference type="PANTHER" id="PTHR35706">
    <property type="entry name" value="F14O23.11 PROTEIN"/>
    <property type="match status" value="1"/>
</dbReference>
<evidence type="ECO:0000313" key="3">
    <source>
        <dbReference type="EMBL" id="CAD8739996.1"/>
    </source>
</evidence>
<protein>
    <submittedName>
        <fullName evidence="2">Uncharacterized protein</fullName>
    </submittedName>
</protein>
<dbReference type="PANTHER" id="PTHR35706:SF1">
    <property type="entry name" value="EMBRYOGENESIS-LIKE PROTEIN"/>
    <property type="match status" value="1"/>
</dbReference>
<dbReference type="AlphaFoldDB" id="A0A6T8IYC8"/>
<dbReference type="InterPro" id="IPR053325">
    <property type="entry name" value="H3-Acetyl_Activator"/>
</dbReference>
<gene>
    <name evidence="2" type="ORF">HAND1043_LOCUS6487</name>
    <name evidence="3" type="ORF">HAND1043_LOCUS6488</name>
</gene>
<dbReference type="EMBL" id="HBFK01010881">
    <property type="protein sequence ID" value="CAD8739995.1"/>
    <property type="molecule type" value="Transcribed_RNA"/>
</dbReference>
<evidence type="ECO:0000313" key="2">
    <source>
        <dbReference type="EMBL" id="CAD8739995.1"/>
    </source>
</evidence>
<feature type="region of interest" description="Disordered" evidence="1">
    <location>
        <begin position="33"/>
        <end position="55"/>
    </location>
</feature>
<reference evidence="2" key="1">
    <citation type="submission" date="2021-01" db="EMBL/GenBank/DDBJ databases">
        <authorList>
            <person name="Corre E."/>
            <person name="Pelletier E."/>
            <person name="Niang G."/>
            <person name="Scheremetjew M."/>
            <person name="Finn R."/>
            <person name="Kale V."/>
            <person name="Holt S."/>
            <person name="Cochrane G."/>
            <person name="Meng A."/>
            <person name="Brown T."/>
            <person name="Cohen L."/>
        </authorList>
    </citation>
    <scope>NUCLEOTIDE SEQUENCE</scope>
    <source>
        <strain evidence="2">CCMP441</strain>
    </source>
</reference>
<sequence>MTMPRAGRLLWVRPHSSFVPRLGRVAGVASRVPLSSSAPRRQPSRPAGAVPMPSMQTLWGGLRQGEWGRRSMCLSAEAYKESVDDINSQFAEARLLIEDALDSQGTTYFEEDLDDAQVAVKECLALYQKTLAALDDQRRGEMTRSMGMKMEQLKGELAQIMDSLTNDEDLPPAKGDA</sequence>
<proteinExistence type="predicted"/>
<name>A0A6T8IYC8_HEMAN</name>
<accession>A0A6T8IYC8</accession>